<dbReference type="InterPro" id="IPR000836">
    <property type="entry name" value="PRTase_dom"/>
</dbReference>
<dbReference type="InterPro" id="IPR029057">
    <property type="entry name" value="PRTase-like"/>
</dbReference>
<evidence type="ECO:0000313" key="2">
    <source>
        <dbReference type="Proteomes" id="UP000439965"/>
    </source>
</evidence>
<dbReference type="Proteomes" id="UP000439965">
    <property type="component" value="Unassembled WGS sequence"/>
</dbReference>
<reference evidence="1 2" key="1">
    <citation type="submission" date="2019-04" db="EMBL/GenBank/DDBJ databases">
        <title>Step-wise assembly of the neonatal virome modulated by breast feeding.</title>
        <authorList>
            <person name="Liang G."/>
            <person name="Bushman F."/>
        </authorList>
    </citation>
    <scope>NUCLEOTIDE SEQUENCE [LARGE SCALE GENOMIC DNA]</scope>
    <source>
        <strain evidence="1 2">E3404</strain>
    </source>
</reference>
<feature type="non-terminal residue" evidence="1">
    <location>
        <position position="1"/>
    </location>
</feature>
<dbReference type="EMBL" id="WVTI01000448">
    <property type="protein sequence ID" value="MXS28045.1"/>
    <property type="molecule type" value="Genomic_DNA"/>
</dbReference>
<sequence>DEQSASISGGISHRSYKKHYDSWDRNIEISKTFTGKKVIVIDDVLTTGASFFAARKHLNDLGFKDIYFFAFGKTERSILYENCFCRLSKQIDESIVKAKQIDGVIIDIDQTIIETSGYDFDMDNYQALSELNKKYKGGFYLYN</sequence>
<dbReference type="Gene3D" id="3.40.50.2020">
    <property type="match status" value="1"/>
</dbReference>
<evidence type="ECO:0008006" key="3">
    <source>
        <dbReference type="Google" id="ProtNLM"/>
    </source>
</evidence>
<evidence type="ECO:0000313" key="1">
    <source>
        <dbReference type="EMBL" id="MXS28045.1"/>
    </source>
</evidence>
<accession>A0A6I4XJS3</accession>
<dbReference type="CDD" id="cd06223">
    <property type="entry name" value="PRTases_typeI"/>
    <property type="match status" value="1"/>
</dbReference>
<proteinExistence type="predicted"/>
<protein>
    <recommendedName>
        <fullName evidence="3">Phosphoribosyltransferase</fullName>
    </recommendedName>
</protein>
<comment type="caution">
    <text evidence="1">The sequence shown here is derived from an EMBL/GenBank/DDBJ whole genome shotgun (WGS) entry which is preliminary data.</text>
</comment>
<dbReference type="SUPFAM" id="SSF53271">
    <property type="entry name" value="PRTase-like"/>
    <property type="match status" value="1"/>
</dbReference>
<feature type="non-terminal residue" evidence="1">
    <location>
        <position position="143"/>
    </location>
</feature>
<dbReference type="AlphaFoldDB" id="A0A6I4XJS3"/>
<name>A0A6I4XJS3_ENTGA</name>
<organism evidence="1 2">
    <name type="scientific">Enterococcus gallinarum</name>
    <dbReference type="NCBI Taxonomy" id="1353"/>
    <lineage>
        <taxon>Bacteria</taxon>
        <taxon>Bacillati</taxon>
        <taxon>Bacillota</taxon>
        <taxon>Bacilli</taxon>
        <taxon>Lactobacillales</taxon>
        <taxon>Enterococcaceae</taxon>
        <taxon>Enterococcus</taxon>
    </lineage>
</organism>
<gene>
    <name evidence="1" type="ORF">GTI89_18555</name>
</gene>